<keyword evidence="4" id="KW-1185">Reference proteome</keyword>
<accession>A0A6S7IN16</accession>
<feature type="non-terminal residue" evidence="3">
    <location>
        <position position="1"/>
    </location>
</feature>
<evidence type="ECO:0000313" key="3">
    <source>
        <dbReference type="EMBL" id="CAB4020555.1"/>
    </source>
</evidence>
<evidence type="ECO:0000313" key="4">
    <source>
        <dbReference type="Proteomes" id="UP001152795"/>
    </source>
</evidence>
<protein>
    <submittedName>
        <fullName evidence="3">Uncharacterized protein</fullName>
    </submittedName>
</protein>
<dbReference type="EMBL" id="CACRXK020011016">
    <property type="protein sequence ID" value="CAB4020555.1"/>
    <property type="molecule type" value="Genomic_DNA"/>
</dbReference>
<reference evidence="3" key="1">
    <citation type="submission" date="2020-04" db="EMBL/GenBank/DDBJ databases">
        <authorList>
            <person name="Alioto T."/>
            <person name="Alioto T."/>
            <person name="Gomez Garrido J."/>
        </authorList>
    </citation>
    <scope>NUCLEOTIDE SEQUENCE</scope>
    <source>
        <strain evidence="3">A484AB</strain>
    </source>
</reference>
<evidence type="ECO:0000256" key="1">
    <source>
        <dbReference type="SAM" id="Coils"/>
    </source>
</evidence>
<feature type="compositionally biased region" description="Polar residues" evidence="2">
    <location>
        <begin position="1"/>
        <end position="12"/>
    </location>
</feature>
<evidence type="ECO:0000256" key="2">
    <source>
        <dbReference type="SAM" id="MobiDB-lite"/>
    </source>
</evidence>
<feature type="region of interest" description="Disordered" evidence="2">
    <location>
        <begin position="1"/>
        <end position="24"/>
    </location>
</feature>
<dbReference type="Proteomes" id="UP001152795">
    <property type="component" value="Unassembled WGS sequence"/>
</dbReference>
<keyword evidence="1" id="KW-0175">Coiled coil</keyword>
<organism evidence="3 4">
    <name type="scientific">Paramuricea clavata</name>
    <name type="common">Red gorgonian</name>
    <name type="synonym">Violescent sea-whip</name>
    <dbReference type="NCBI Taxonomy" id="317549"/>
    <lineage>
        <taxon>Eukaryota</taxon>
        <taxon>Metazoa</taxon>
        <taxon>Cnidaria</taxon>
        <taxon>Anthozoa</taxon>
        <taxon>Octocorallia</taxon>
        <taxon>Malacalcyonacea</taxon>
        <taxon>Plexauridae</taxon>
        <taxon>Paramuricea</taxon>
    </lineage>
</organism>
<dbReference type="InterPro" id="IPR014716">
    <property type="entry name" value="Fibrinogen_a/b/g_C_1"/>
</dbReference>
<gene>
    <name evidence="3" type="ORF">PACLA_8A057143</name>
</gene>
<comment type="caution">
    <text evidence="3">The sequence shown here is derived from an EMBL/GenBank/DDBJ whole genome shotgun (WGS) entry which is preliminary data.</text>
</comment>
<dbReference type="NCBIfam" id="NF040941">
    <property type="entry name" value="GGGWT_bact"/>
    <property type="match status" value="1"/>
</dbReference>
<dbReference type="Gene3D" id="3.90.215.10">
    <property type="entry name" value="Gamma Fibrinogen, chain A, domain 1"/>
    <property type="match status" value="1"/>
</dbReference>
<feature type="coiled-coil region" evidence="1">
    <location>
        <begin position="96"/>
        <end position="130"/>
    </location>
</feature>
<sequence length="205" mass="23277">MEYEKMNSSGQLETWHIKETGRRKKGPCSITGEVKMNDGVVVVSSNRSMNNLPKIEGLLSYRSDQEKLFLRGKSQWNALKSNQQVDHSQSMIQTILGNLTRLAKDVRSELTSLKKENTDLRLELGDYKTRIRQELDQVKESIENLTVYVSCKQALEKKRNASNGWYKIKTLGTNAFVTDVYCQMTSLPGCSDGGWTMAMKIDGKK</sequence>
<dbReference type="AlphaFoldDB" id="A0A6S7IN16"/>
<name>A0A6S7IN16_PARCT</name>
<dbReference type="OrthoDB" id="5972060at2759"/>
<proteinExistence type="predicted"/>